<evidence type="ECO:0000256" key="1">
    <source>
        <dbReference type="SAM" id="MobiDB-lite"/>
    </source>
</evidence>
<reference evidence="2" key="1">
    <citation type="submission" date="2021-07" db="EMBL/GenBank/DDBJ databases">
        <title>Draft genome of Mortierella alpina, strain LL118, isolated from an aspen leaf litter sample.</title>
        <authorList>
            <person name="Yang S."/>
            <person name="Vinatzer B.A."/>
        </authorList>
    </citation>
    <scope>NUCLEOTIDE SEQUENCE</scope>
    <source>
        <strain evidence="2">LL118</strain>
    </source>
</reference>
<accession>A0A9P8IF78</accession>
<feature type="region of interest" description="Disordered" evidence="1">
    <location>
        <begin position="486"/>
        <end position="505"/>
    </location>
</feature>
<feature type="compositionally biased region" description="Low complexity" evidence="1">
    <location>
        <begin position="180"/>
        <end position="205"/>
    </location>
</feature>
<organism evidence="2 3">
    <name type="scientific">Mortierella alpina</name>
    <name type="common">Oleaginous fungus</name>
    <name type="synonym">Mortierella renispora</name>
    <dbReference type="NCBI Taxonomy" id="64518"/>
    <lineage>
        <taxon>Eukaryota</taxon>
        <taxon>Fungi</taxon>
        <taxon>Fungi incertae sedis</taxon>
        <taxon>Mucoromycota</taxon>
        <taxon>Mortierellomycotina</taxon>
        <taxon>Mortierellomycetes</taxon>
        <taxon>Mortierellales</taxon>
        <taxon>Mortierellaceae</taxon>
        <taxon>Mortierella</taxon>
    </lineage>
</organism>
<protein>
    <submittedName>
        <fullName evidence="2">Uncharacterized protein</fullName>
    </submittedName>
</protein>
<dbReference type="Gene3D" id="3.80.10.10">
    <property type="entry name" value="Ribonuclease Inhibitor"/>
    <property type="match status" value="1"/>
</dbReference>
<dbReference type="AlphaFoldDB" id="A0A9P8IF78"/>
<dbReference type="Proteomes" id="UP000717515">
    <property type="component" value="Unassembled WGS sequence"/>
</dbReference>
<feature type="region of interest" description="Disordered" evidence="1">
    <location>
        <begin position="160"/>
        <end position="205"/>
    </location>
</feature>
<proteinExistence type="predicted"/>
<dbReference type="InterPro" id="IPR032675">
    <property type="entry name" value="LRR_dom_sf"/>
</dbReference>
<evidence type="ECO:0000313" key="2">
    <source>
        <dbReference type="EMBL" id="KAG9327242.1"/>
    </source>
</evidence>
<gene>
    <name evidence="2" type="ORF">KVV02_002695</name>
</gene>
<feature type="region of interest" description="Disordered" evidence="1">
    <location>
        <begin position="94"/>
        <end position="124"/>
    </location>
</feature>
<feature type="compositionally biased region" description="Basic and acidic residues" evidence="1">
    <location>
        <begin position="493"/>
        <end position="503"/>
    </location>
</feature>
<dbReference type="SUPFAM" id="SSF52047">
    <property type="entry name" value="RNI-like"/>
    <property type="match status" value="1"/>
</dbReference>
<dbReference type="EMBL" id="JAIFTL010000007">
    <property type="protein sequence ID" value="KAG9327242.1"/>
    <property type="molecule type" value="Genomic_DNA"/>
</dbReference>
<comment type="caution">
    <text evidence="2">The sequence shown here is derived from an EMBL/GenBank/DDBJ whole genome shotgun (WGS) entry which is preliminary data.</text>
</comment>
<sequence>MDDDYQSFRTAPDGEITRIEVFTDQENGLRVVFWEDIESQYPGIHCVKNGDIAISFARDSNRRRLDPLCIKHQPGVVLDVVLASDSHAHIRHKTTFSHSASNSVSSLSIQSPGGSNPQNYALDYHAPPAGAFSHLSIDTPPESLSDHAGHLLPLNSPLVRSRSNSVAPPSPLGSMPTHLPAPGTIATSPTTPTAPNTPPATTTTTTTTLAVTRIQSTLQTSAHLFNHFEQSIKSGQLHQAESIKQEIRTALELDFCHHLGPSRDILNRHRRYDPILQIIATAKLQTLHLKRCNASSTVPVSAMIQLRTLSVQGTIESGWKTDQARLEDLLRSSPRLTELRLQCLDVDAMFETIKNATDGLQMLQTLHLMVNQSGLQEHVDIEIAQPQQEIASIRIESNKSLCTNLVYSGQVRRLVLYHEFDVAAAQKINMKRIFERNSELHHFGAVCMVKDFVPILECLQAASTGHPALAYLELQDNVRRNSVVMRPLSTDSNRTHGDSENKVKKPRVQLQLKGSDSAGREEIFRALGWSLSKIPLGFQFTAGMARALVGSMQSNGSVLQSLHANITDLKIDCLEPLATVIEISRDTVTVVDILLWAKQASHEGMLANTKALARFLVRISAQITRLNLRAFGLSALLKELGPAATAAAEAAARTAAQAPSLFPFASNTRRSITSLPGNHYLRGDFTQGSTSHGGVSVTRSVTTVRKPAAIAPQIVMSMLREFEIQPEADSSGKMIHCQINTPDLQWLSIPLSSPVLRTVKLGYFDILTFGWTVVLQSLRFETIQVLTLEGTNFWDGQVKVLIECLEKTRARHGVWKAAPPQVHGMEVGVEEGNSSGRKVQDGGTTEGVIALKELAIKGSLISPPVLAGLETQVHEIVPGCRVLTSGAK</sequence>
<evidence type="ECO:0000313" key="3">
    <source>
        <dbReference type="Proteomes" id="UP000717515"/>
    </source>
</evidence>
<feature type="compositionally biased region" description="Low complexity" evidence="1">
    <location>
        <begin position="97"/>
        <end position="111"/>
    </location>
</feature>
<name>A0A9P8IF78_MORAP</name>